<reference evidence="1 2" key="1">
    <citation type="submission" date="2019-02" db="EMBL/GenBank/DDBJ databases">
        <title>Deep-cultivation of Planctomycetes and their phenomic and genomic characterization uncovers novel biology.</title>
        <authorList>
            <person name="Wiegand S."/>
            <person name="Jogler M."/>
            <person name="Boedeker C."/>
            <person name="Pinto D."/>
            <person name="Vollmers J."/>
            <person name="Rivas-Marin E."/>
            <person name="Kohn T."/>
            <person name="Peeters S.H."/>
            <person name="Heuer A."/>
            <person name="Rast P."/>
            <person name="Oberbeckmann S."/>
            <person name="Bunk B."/>
            <person name="Jeske O."/>
            <person name="Meyerdierks A."/>
            <person name="Storesund J.E."/>
            <person name="Kallscheuer N."/>
            <person name="Luecker S."/>
            <person name="Lage O.M."/>
            <person name="Pohl T."/>
            <person name="Merkel B.J."/>
            <person name="Hornburger P."/>
            <person name="Mueller R.-W."/>
            <person name="Bruemmer F."/>
            <person name="Labrenz M."/>
            <person name="Spormann A.M."/>
            <person name="Op Den Camp H."/>
            <person name="Overmann J."/>
            <person name="Amann R."/>
            <person name="Jetten M.S.M."/>
            <person name="Mascher T."/>
            <person name="Medema M.H."/>
            <person name="Devos D.P."/>
            <person name="Kaster A.-K."/>
            <person name="Ovreas L."/>
            <person name="Rohde M."/>
            <person name="Galperin M.Y."/>
            <person name="Jogler C."/>
        </authorList>
    </citation>
    <scope>NUCLEOTIDE SEQUENCE [LARGE SCALE GENOMIC DNA]</scope>
    <source>
        <strain evidence="1 2">Enr8</strain>
    </source>
</reference>
<dbReference type="InterPro" id="IPR008257">
    <property type="entry name" value="Pept_M19"/>
</dbReference>
<dbReference type="PROSITE" id="PS51365">
    <property type="entry name" value="RENAL_DIPEPTIDASE_2"/>
    <property type="match status" value="1"/>
</dbReference>
<dbReference type="AlphaFoldDB" id="A0A5C5VN77"/>
<evidence type="ECO:0000313" key="1">
    <source>
        <dbReference type="EMBL" id="TWT39517.1"/>
    </source>
</evidence>
<accession>A0A5C5VN77</accession>
<protein>
    <submittedName>
        <fullName evidence="1">Membrane dipeptidase (Peptidase family M19)</fullName>
    </submittedName>
</protein>
<evidence type="ECO:0000313" key="2">
    <source>
        <dbReference type="Proteomes" id="UP000318878"/>
    </source>
</evidence>
<comment type="caution">
    <text evidence="1">The sequence shown here is derived from an EMBL/GenBank/DDBJ whole genome shotgun (WGS) entry which is preliminary data.</text>
</comment>
<dbReference type="PANTHER" id="PTHR10443">
    <property type="entry name" value="MICROSOMAL DIPEPTIDASE"/>
    <property type="match status" value="1"/>
</dbReference>
<dbReference type="Proteomes" id="UP000318878">
    <property type="component" value="Unassembled WGS sequence"/>
</dbReference>
<name>A0A5C5VN77_9BACT</name>
<dbReference type="RefSeq" id="WP_246119957.1">
    <property type="nucleotide sequence ID" value="NZ_SJPF01000001.1"/>
</dbReference>
<dbReference type="InterPro" id="IPR032466">
    <property type="entry name" value="Metal_Hydrolase"/>
</dbReference>
<proteinExistence type="predicted"/>
<dbReference type="Pfam" id="PF01244">
    <property type="entry name" value="Peptidase_M19"/>
    <property type="match status" value="1"/>
</dbReference>
<dbReference type="EMBL" id="SJPF01000001">
    <property type="protein sequence ID" value="TWT39517.1"/>
    <property type="molecule type" value="Genomic_DNA"/>
</dbReference>
<dbReference type="SUPFAM" id="SSF51556">
    <property type="entry name" value="Metallo-dependent hydrolases"/>
    <property type="match status" value="1"/>
</dbReference>
<gene>
    <name evidence="1" type="ORF">Enr8_12160</name>
</gene>
<dbReference type="GO" id="GO:0006508">
    <property type="term" value="P:proteolysis"/>
    <property type="evidence" value="ECO:0007669"/>
    <property type="project" value="InterPro"/>
</dbReference>
<sequence>MAFDGWMLKPGWVRGETSPASISVNATADHVDHICQLAGNTRHVGIGSDLDGGFGTEQTPHDLNSIADLQQLATTLANRGYADNDIRDIFAGNYLRLFLSSLP</sequence>
<dbReference type="Gene3D" id="3.20.20.140">
    <property type="entry name" value="Metal-dependent hydrolases"/>
    <property type="match status" value="1"/>
</dbReference>
<dbReference type="GO" id="GO:0070573">
    <property type="term" value="F:metallodipeptidase activity"/>
    <property type="evidence" value="ECO:0007669"/>
    <property type="project" value="InterPro"/>
</dbReference>
<dbReference type="PANTHER" id="PTHR10443:SF12">
    <property type="entry name" value="DIPEPTIDASE"/>
    <property type="match status" value="1"/>
</dbReference>
<organism evidence="1 2">
    <name type="scientific">Blastopirellula retiformator</name>
    <dbReference type="NCBI Taxonomy" id="2527970"/>
    <lineage>
        <taxon>Bacteria</taxon>
        <taxon>Pseudomonadati</taxon>
        <taxon>Planctomycetota</taxon>
        <taxon>Planctomycetia</taxon>
        <taxon>Pirellulales</taxon>
        <taxon>Pirellulaceae</taxon>
        <taxon>Blastopirellula</taxon>
    </lineage>
</organism>
<keyword evidence="2" id="KW-1185">Reference proteome</keyword>